<comment type="caution">
    <text evidence="1">The sequence shown here is derived from an EMBL/GenBank/DDBJ whole genome shotgun (WGS) entry which is preliminary data.</text>
</comment>
<accession>A0A644Y1A2</accession>
<reference evidence="1" key="1">
    <citation type="submission" date="2019-08" db="EMBL/GenBank/DDBJ databases">
        <authorList>
            <person name="Kucharzyk K."/>
            <person name="Murdoch R.W."/>
            <person name="Higgins S."/>
            <person name="Loffler F."/>
        </authorList>
    </citation>
    <scope>NUCLEOTIDE SEQUENCE</scope>
</reference>
<dbReference type="Gene3D" id="2.40.160.60">
    <property type="entry name" value="Outer membrane protein transport protein (OMPP1/FadL/TodX)"/>
    <property type="match status" value="1"/>
</dbReference>
<protein>
    <recommendedName>
        <fullName evidence="2">Outer membrane protein</fullName>
    </recommendedName>
</protein>
<evidence type="ECO:0000313" key="1">
    <source>
        <dbReference type="EMBL" id="MPM20014.1"/>
    </source>
</evidence>
<proteinExistence type="predicted"/>
<dbReference type="AlphaFoldDB" id="A0A644Y1A2"/>
<organism evidence="1">
    <name type="scientific">bioreactor metagenome</name>
    <dbReference type="NCBI Taxonomy" id="1076179"/>
    <lineage>
        <taxon>unclassified sequences</taxon>
        <taxon>metagenomes</taxon>
        <taxon>ecological metagenomes</taxon>
    </lineage>
</organism>
<name>A0A644Y1A2_9ZZZZ</name>
<dbReference type="EMBL" id="VSSQ01003292">
    <property type="protein sequence ID" value="MPM20014.1"/>
    <property type="molecule type" value="Genomic_DNA"/>
</dbReference>
<gene>
    <name evidence="1" type="ORF">SDC9_66441</name>
</gene>
<dbReference type="SUPFAM" id="SSF56935">
    <property type="entry name" value="Porins"/>
    <property type="match status" value="1"/>
</dbReference>
<sequence>MLNKIQAVLLSFLLFFVQLSVGQNNTNSPYTRYGYGELVDVNSAEQRAMGGTAIGMRNGSLINAANPASYSAVDSTTFMFDVGLTGLFSRFSDPNGSKTTFNSNLEYVNLQFPVTKWLGFSAGMLPYSFSGYDFHDTDSVLMPGNNSNPTYAYYTRKYMGTGGISQVYSGIGLKLFNHVSLGLNAYYMFGDVTNSRAVAFSNDGFSSSTSIQNNAISVSNFRFRYGVQFFHTFKDKHDVTLGLIYENKAPFNGKFIQYNLAVPTDTITYGHHFELPQMLGVGLNYTFNKKLTLSADYSMQQWGDALFFGKTDSLSNRTKIALGAEYIPDPRGNRYTDRIRYRAGLNLHDPYYKIPGTNPVKNFGITFGVGLPLRTSNTMLNASFEYGKSGERSVFREDYFKFTLNATFNENWFFKRKL</sequence>
<evidence type="ECO:0008006" key="2">
    <source>
        <dbReference type="Google" id="ProtNLM"/>
    </source>
</evidence>